<evidence type="ECO:0000313" key="3">
    <source>
        <dbReference type="Proteomes" id="UP001210925"/>
    </source>
</evidence>
<dbReference type="Proteomes" id="UP001210925">
    <property type="component" value="Unassembled WGS sequence"/>
</dbReference>
<dbReference type="SUPFAM" id="SSF55729">
    <property type="entry name" value="Acyl-CoA N-acyltransferases (Nat)"/>
    <property type="match status" value="1"/>
</dbReference>
<dbReference type="GO" id="GO:0016747">
    <property type="term" value="F:acyltransferase activity, transferring groups other than amino-acyl groups"/>
    <property type="evidence" value="ECO:0007669"/>
    <property type="project" value="InterPro"/>
</dbReference>
<dbReference type="EMBL" id="JADGKB010000107">
    <property type="protein sequence ID" value="KAJ3253515.1"/>
    <property type="molecule type" value="Genomic_DNA"/>
</dbReference>
<name>A0AAD5Y5V2_9FUNG</name>
<dbReference type="InterPro" id="IPR016181">
    <property type="entry name" value="Acyl_CoA_acyltransferase"/>
</dbReference>
<dbReference type="PANTHER" id="PTHR42791">
    <property type="entry name" value="GNAT FAMILY ACETYLTRANSFERASE"/>
    <property type="match status" value="1"/>
</dbReference>
<dbReference type="PANTHER" id="PTHR42791:SF16">
    <property type="entry name" value="N-ACETYLTRANSFERASE DOMAIN-CONTAINING PROTEIN"/>
    <property type="match status" value="1"/>
</dbReference>
<feature type="domain" description="N-acetyltransferase" evidence="1">
    <location>
        <begin position="57"/>
        <end position="219"/>
    </location>
</feature>
<evidence type="ECO:0000313" key="2">
    <source>
        <dbReference type="EMBL" id="KAJ3253515.1"/>
    </source>
</evidence>
<dbReference type="Gene3D" id="3.40.630.30">
    <property type="match status" value="1"/>
</dbReference>
<keyword evidence="3" id="KW-1185">Reference proteome</keyword>
<protein>
    <recommendedName>
        <fullName evidence="1">N-acetyltransferase domain-containing protein</fullName>
    </recommendedName>
</protein>
<dbReference type="InterPro" id="IPR000182">
    <property type="entry name" value="GNAT_dom"/>
</dbReference>
<comment type="caution">
    <text evidence="2">The sequence shown here is derived from an EMBL/GenBank/DDBJ whole genome shotgun (WGS) entry which is preliminary data.</text>
</comment>
<reference evidence="2" key="1">
    <citation type="submission" date="2020-05" db="EMBL/GenBank/DDBJ databases">
        <title>Phylogenomic resolution of chytrid fungi.</title>
        <authorList>
            <person name="Stajich J.E."/>
            <person name="Amses K."/>
            <person name="Simmons R."/>
            <person name="Seto K."/>
            <person name="Myers J."/>
            <person name="Bonds A."/>
            <person name="Quandt C.A."/>
            <person name="Barry K."/>
            <person name="Liu P."/>
            <person name="Grigoriev I."/>
            <person name="Longcore J.E."/>
            <person name="James T.Y."/>
        </authorList>
    </citation>
    <scope>NUCLEOTIDE SEQUENCE</scope>
    <source>
        <strain evidence="2">PLAUS21</strain>
    </source>
</reference>
<organism evidence="2 3">
    <name type="scientific">Boothiomyces macroporosus</name>
    <dbReference type="NCBI Taxonomy" id="261099"/>
    <lineage>
        <taxon>Eukaryota</taxon>
        <taxon>Fungi</taxon>
        <taxon>Fungi incertae sedis</taxon>
        <taxon>Chytridiomycota</taxon>
        <taxon>Chytridiomycota incertae sedis</taxon>
        <taxon>Chytridiomycetes</taxon>
        <taxon>Rhizophydiales</taxon>
        <taxon>Terramycetaceae</taxon>
        <taxon>Boothiomyces</taxon>
    </lineage>
</organism>
<dbReference type="Pfam" id="PF13673">
    <property type="entry name" value="Acetyltransf_10"/>
    <property type="match status" value="1"/>
</dbReference>
<proteinExistence type="predicted"/>
<gene>
    <name evidence="2" type="ORF">HK103_000484</name>
</gene>
<evidence type="ECO:0000259" key="1">
    <source>
        <dbReference type="PROSITE" id="PS51186"/>
    </source>
</evidence>
<dbReference type="PROSITE" id="PS51186">
    <property type="entry name" value="GNAT"/>
    <property type="match status" value="1"/>
</dbReference>
<sequence length="223" mass="25276">MIEISPASGKDVWAMARIVSNAFIGDANTELKYRNQPGQFEKEMAGALLHWLKSPRVAVLKATEDTTVKGWLAWGYRGMDAPKDVKEKNRQDLFEYTQPVAVHSDRIKKLLEASNKDMTNWMEKLMPEGANCRFVVTLSVDPQFQSSGTGQKLLQWGTQDADQAGVFTWVHSSMAATKFYQSAGFEPIGTTTFELDEYRDDDDSRVYGSYTFTYMKRMPLSIK</sequence>
<dbReference type="InterPro" id="IPR052523">
    <property type="entry name" value="Trichothecene_AcTrans"/>
</dbReference>
<accession>A0AAD5Y5V2</accession>
<dbReference type="AlphaFoldDB" id="A0AAD5Y5V2"/>